<keyword evidence="14" id="KW-1185">Reference proteome</keyword>
<evidence type="ECO:0000256" key="3">
    <source>
        <dbReference type="ARBA" id="ARBA00012380"/>
    </source>
</evidence>
<keyword evidence="5" id="KW-0521">NADP</keyword>
<evidence type="ECO:0000256" key="4">
    <source>
        <dbReference type="ARBA" id="ARBA00022531"/>
    </source>
</evidence>
<evidence type="ECO:0000256" key="6">
    <source>
        <dbReference type="ARBA" id="ARBA00023002"/>
    </source>
</evidence>
<evidence type="ECO:0000256" key="10">
    <source>
        <dbReference type="ARBA" id="ARBA00047837"/>
    </source>
</evidence>
<dbReference type="SUPFAM" id="SSF51905">
    <property type="entry name" value="FAD/NAD(P)-binding domain"/>
    <property type="match status" value="1"/>
</dbReference>
<gene>
    <name evidence="13" type="ORF">Nepgr_000211</name>
</gene>
<dbReference type="PANTHER" id="PTHR42685:SF13">
    <property type="entry name" value="GERANYLGERANYL DIPHOSPHATE REDUCTASE"/>
    <property type="match status" value="1"/>
</dbReference>
<evidence type="ECO:0000313" key="13">
    <source>
        <dbReference type="EMBL" id="GMG98371.1"/>
    </source>
</evidence>
<dbReference type="GO" id="GO:0015995">
    <property type="term" value="P:chlorophyll biosynthetic process"/>
    <property type="evidence" value="ECO:0007669"/>
    <property type="project" value="UniProtKB-KW"/>
</dbReference>
<dbReference type="Gene3D" id="3.50.50.60">
    <property type="entry name" value="FAD/NAD(P)-binding domain"/>
    <property type="match status" value="1"/>
</dbReference>
<evidence type="ECO:0000256" key="9">
    <source>
        <dbReference type="ARBA" id="ARBA00033069"/>
    </source>
</evidence>
<dbReference type="NCBIfam" id="TIGR02023">
    <property type="entry name" value="BchP-ChlP"/>
    <property type="match status" value="1"/>
</dbReference>
<name>A0AAD3P637_NEPGR</name>
<dbReference type="InterPro" id="IPR011774">
    <property type="entry name" value="Geranylgeranyl_Rdtase_pln/cyn"/>
</dbReference>
<evidence type="ECO:0000256" key="11">
    <source>
        <dbReference type="ARBA" id="ARBA00058147"/>
    </source>
</evidence>
<dbReference type="GO" id="GO:0015979">
    <property type="term" value="P:photosynthesis"/>
    <property type="evidence" value="ECO:0007669"/>
    <property type="project" value="UniProtKB-KW"/>
</dbReference>
<evidence type="ECO:0000256" key="7">
    <source>
        <dbReference type="ARBA" id="ARBA00023171"/>
    </source>
</evidence>
<dbReference type="InterPro" id="IPR010253">
    <property type="entry name" value="BchP_ChlP_pln/prok"/>
</dbReference>
<dbReference type="FunFam" id="3.50.50.60:FF:000083">
    <property type="entry name" value="Geranylgeranyl diphosphate reductase"/>
    <property type="match status" value="1"/>
</dbReference>
<sequence>MAALQANIFHSLSATSPFSLSAESPTSKTPNFYIAARRSSSNPPISGRKLRAAVIGGGPAGASAAEALATSGIETFLFERNPNGAKPCGGAIPLCMLEEFSLPLELVDRKVTRMRIISPSNLSIDFGKTLRPHEFIAMTRREVLDSFLRSRAAAAGAEMISALVTDIVVPTSSSGPYVVHYNADGSRKSLPVDVVVGADGANSKVAKSIKAGNYTYAIAFQERIKLPDEKMEYYENLAEMYVGSDVSPDFYGWVFPKCDHVAVGTGTVRSKPDIKLYQKGIKDRVKAKIEGGQLIKVEAHPIPEHPRPVRVSGRVALVGDAAGYVTKCSGEGIYFAAKSGRMCGEAIAAASEGGTRMIDEGDLKREYLRKWDLRYRCTFRFLDLLQRVFYGSNASREALVELCGDEYVQRMTFESYLYKKLAKGNPLEDVRLVLNSVGSLVRCNVVGSEMETVRL</sequence>
<dbReference type="GO" id="GO:0009535">
    <property type="term" value="C:chloroplast thylakoid membrane"/>
    <property type="evidence" value="ECO:0007669"/>
    <property type="project" value="TreeGrafter"/>
</dbReference>
<keyword evidence="4" id="KW-0602">Photosynthesis</keyword>
<organism evidence="13 14">
    <name type="scientific">Nepenthes gracilis</name>
    <name type="common">Slender pitcher plant</name>
    <dbReference type="NCBI Taxonomy" id="150966"/>
    <lineage>
        <taxon>Eukaryota</taxon>
        <taxon>Viridiplantae</taxon>
        <taxon>Streptophyta</taxon>
        <taxon>Embryophyta</taxon>
        <taxon>Tracheophyta</taxon>
        <taxon>Spermatophyta</taxon>
        <taxon>Magnoliopsida</taxon>
        <taxon>eudicotyledons</taxon>
        <taxon>Gunneridae</taxon>
        <taxon>Pentapetalae</taxon>
        <taxon>Caryophyllales</taxon>
        <taxon>Nepenthaceae</taxon>
        <taxon>Nepenthes</taxon>
    </lineage>
</organism>
<evidence type="ECO:0000256" key="1">
    <source>
        <dbReference type="ARBA" id="ARBA00005173"/>
    </source>
</evidence>
<comment type="similarity">
    <text evidence="2">Belongs to the geranylgeranyl reductase family. ChlP subfamily.</text>
</comment>
<dbReference type="AlphaFoldDB" id="A0AAD3P637"/>
<comment type="function">
    <text evidence="11">Catalyzes the reduction of geranylgeranyl diphosphate to phytyl diphosphate, providing phytol for both tocopherol and chlorophyll synthesis.</text>
</comment>
<comment type="catalytic activity">
    <reaction evidence="10">
        <text>phytyl diphosphate + 3 NADP(+) = geranylgeranyl diphosphate + 3 NADPH + 3 H(+)</text>
        <dbReference type="Rhea" id="RHEA:26229"/>
        <dbReference type="ChEBI" id="CHEBI:15378"/>
        <dbReference type="ChEBI" id="CHEBI:57533"/>
        <dbReference type="ChEBI" id="CHEBI:57783"/>
        <dbReference type="ChEBI" id="CHEBI:58349"/>
        <dbReference type="ChEBI" id="CHEBI:75434"/>
        <dbReference type="EC" id="1.3.1.83"/>
    </reaction>
</comment>
<dbReference type="NCBIfam" id="TIGR02032">
    <property type="entry name" value="GG-red-SF"/>
    <property type="match status" value="1"/>
</dbReference>
<comment type="pathway">
    <text evidence="8">Cofactor biosynthesis; tocopherol biosynthesis.</text>
</comment>
<dbReference type="InterPro" id="IPR011777">
    <property type="entry name" value="Geranylgeranyl_Rdtase_fam"/>
</dbReference>
<comment type="caution">
    <text evidence="13">The sequence shown here is derived from an EMBL/GenBank/DDBJ whole genome shotgun (WGS) entry which is preliminary data.</text>
</comment>
<dbReference type="InterPro" id="IPR036188">
    <property type="entry name" value="FAD/NAD-bd_sf"/>
</dbReference>
<proteinExistence type="inferred from homology"/>
<dbReference type="Proteomes" id="UP001279734">
    <property type="component" value="Unassembled WGS sequence"/>
</dbReference>
<evidence type="ECO:0000256" key="12">
    <source>
        <dbReference type="ARBA" id="ARBA00067953"/>
    </source>
</evidence>
<evidence type="ECO:0000256" key="2">
    <source>
        <dbReference type="ARBA" id="ARBA00006632"/>
    </source>
</evidence>
<dbReference type="PANTHER" id="PTHR42685">
    <property type="entry name" value="GERANYLGERANYL DIPHOSPHATE REDUCTASE"/>
    <property type="match status" value="1"/>
</dbReference>
<keyword evidence="6" id="KW-0560">Oxidoreductase</keyword>
<evidence type="ECO:0000256" key="8">
    <source>
        <dbReference type="ARBA" id="ARBA00024015"/>
    </source>
</evidence>
<evidence type="ECO:0000256" key="5">
    <source>
        <dbReference type="ARBA" id="ARBA00022857"/>
    </source>
</evidence>
<protein>
    <recommendedName>
        <fullName evidence="12">Geranylgeranyl diphosphate reductase, chloroplastic</fullName>
        <ecNumber evidence="3">1.3.1.83</ecNumber>
    </recommendedName>
    <alternativeName>
        <fullName evidence="9">Geranylgeranyl reductase</fullName>
    </alternativeName>
</protein>
<reference evidence="13" key="1">
    <citation type="submission" date="2023-05" db="EMBL/GenBank/DDBJ databases">
        <title>Nepenthes gracilis genome sequencing.</title>
        <authorList>
            <person name="Fukushima K."/>
        </authorList>
    </citation>
    <scope>NUCLEOTIDE SEQUENCE</scope>
    <source>
        <strain evidence="13">SING2019-196</strain>
    </source>
</reference>
<dbReference type="GO" id="GO:0102067">
    <property type="term" value="F:geranylgeranyl diphosphate reductase activity"/>
    <property type="evidence" value="ECO:0007669"/>
    <property type="project" value="UniProtKB-EC"/>
</dbReference>
<comment type="pathway">
    <text evidence="1">Porphyrin-containing compound metabolism; chlorophyll biosynthesis.</text>
</comment>
<dbReference type="PRINTS" id="PR00420">
    <property type="entry name" value="RNGMNOXGNASE"/>
</dbReference>
<dbReference type="GO" id="GO:0045550">
    <property type="term" value="F:geranylgeranyl reductase activity"/>
    <property type="evidence" value="ECO:0007669"/>
    <property type="project" value="InterPro"/>
</dbReference>
<keyword evidence="7" id="KW-0149">Chlorophyll biosynthesis</keyword>
<dbReference type="EMBL" id="BSYO01000001">
    <property type="protein sequence ID" value="GMG98371.1"/>
    <property type="molecule type" value="Genomic_DNA"/>
</dbReference>
<accession>A0AAD3P637</accession>
<evidence type="ECO:0000313" key="14">
    <source>
        <dbReference type="Proteomes" id="UP001279734"/>
    </source>
</evidence>
<dbReference type="NCBIfam" id="TIGR02028">
    <property type="entry name" value="ChlP"/>
    <property type="match status" value="1"/>
</dbReference>
<dbReference type="InterPro" id="IPR050407">
    <property type="entry name" value="Geranylgeranyl_reductase"/>
</dbReference>
<dbReference type="EC" id="1.3.1.83" evidence="3"/>